<reference evidence="2 3" key="1">
    <citation type="submission" date="2016-04" db="EMBL/GenBank/DDBJ databases">
        <title>A degradative enzymes factory behind the ericoid mycorrhizal symbiosis.</title>
        <authorList>
            <consortium name="DOE Joint Genome Institute"/>
            <person name="Martino E."/>
            <person name="Morin E."/>
            <person name="Grelet G."/>
            <person name="Kuo A."/>
            <person name="Kohler A."/>
            <person name="Daghino S."/>
            <person name="Barry K."/>
            <person name="Choi C."/>
            <person name="Cichocki N."/>
            <person name="Clum A."/>
            <person name="Copeland A."/>
            <person name="Hainaut M."/>
            <person name="Haridas S."/>
            <person name="Labutti K."/>
            <person name="Lindquist E."/>
            <person name="Lipzen A."/>
            <person name="Khouja H.-R."/>
            <person name="Murat C."/>
            <person name="Ohm R."/>
            <person name="Olson A."/>
            <person name="Spatafora J."/>
            <person name="Veneault-Fourrey C."/>
            <person name="Henrissat B."/>
            <person name="Grigoriev I."/>
            <person name="Martin F."/>
            <person name="Perotto S."/>
        </authorList>
    </citation>
    <scope>NUCLEOTIDE SEQUENCE [LARGE SCALE GENOMIC DNA]</scope>
    <source>
        <strain evidence="2 3">F</strain>
    </source>
</reference>
<gene>
    <name evidence="2" type="ORF">L207DRAFT_580972</name>
</gene>
<evidence type="ECO:0000256" key="1">
    <source>
        <dbReference type="SAM" id="Phobius"/>
    </source>
</evidence>
<dbReference type="OrthoDB" id="5428055at2759"/>
<protein>
    <submittedName>
        <fullName evidence="2">Uncharacterized protein</fullName>
    </submittedName>
</protein>
<accession>A0A2J6RUW6</accession>
<feature type="transmembrane region" description="Helical" evidence="1">
    <location>
        <begin position="175"/>
        <end position="194"/>
    </location>
</feature>
<evidence type="ECO:0000313" key="2">
    <source>
        <dbReference type="EMBL" id="PMD42306.1"/>
    </source>
</evidence>
<name>A0A2J6RUW6_HYAVF</name>
<keyword evidence="1" id="KW-0472">Membrane</keyword>
<evidence type="ECO:0000313" key="3">
    <source>
        <dbReference type="Proteomes" id="UP000235786"/>
    </source>
</evidence>
<proteinExistence type="predicted"/>
<keyword evidence="1" id="KW-0812">Transmembrane</keyword>
<dbReference type="EMBL" id="KZ613943">
    <property type="protein sequence ID" value="PMD42306.1"/>
    <property type="molecule type" value="Genomic_DNA"/>
</dbReference>
<keyword evidence="3" id="KW-1185">Reference proteome</keyword>
<sequence length="205" mass="23575">MVFGKWSTQDAALVSKHYSSGASKRWDRLIVAPEWIFHDLNSIFGDWNHIWRLSARVLRDRSLEVNDESFTGNVLQRMRRQNRAMATNIWLRECLLIQQSSVKEIISYGPGQYSEFDSLTKDFAETSFMNRCSQVEKSIAHDLLIAHGILEQLQNLMTMIISIEQISSGQSVARLGFLGFVFLPLSFVAASPLIERQMTTLRNRF</sequence>
<dbReference type="Proteomes" id="UP000235786">
    <property type="component" value="Unassembled WGS sequence"/>
</dbReference>
<dbReference type="AlphaFoldDB" id="A0A2J6RUW6"/>
<organism evidence="2 3">
    <name type="scientific">Hyaloscypha variabilis (strain UAMH 11265 / GT02V1 / F)</name>
    <name type="common">Meliniomyces variabilis</name>
    <dbReference type="NCBI Taxonomy" id="1149755"/>
    <lineage>
        <taxon>Eukaryota</taxon>
        <taxon>Fungi</taxon>
        <taxon>Dikarya</taxon>
        <taxon>Ascomycota</taxon>
        <taxon>Pezizomycotina</taxon>
        <taxon>Leotiomycetes</taxon>
        <taxon>Helotiales</taxon>
        <taxon>Hyaloscyphaceae</taxon>
        <taxon>Hyaloscypha</taxon>
        <taxon>Hyaloscypha variabilis</taxon>
    </lineage>
</organism>
<dbReference type="STRING" id="1149755.A0A2J6RUW6"/>
<keyword evidence="1" id="KW-1133">Transmembrane helix</keyword>